<comment type="caution">
    <text evidence="1">The sequence shown here is derived from an EMBL/GenBank/DDBJ whole genome shotgun (WGS) entry which is preliminary data.</text>
</comment>
<proteinExistence type="predicted"/>
<dbReference type="Proteomes" id="UP001199469">
    <property type="component" value="Unassembled WGS sequence"/>
</dbReference>
<name>A0ABS8PEB0_9PSEU</name>
<gene>
    <name evidence="1" type="ORF">LQ327_24855</name>
</gene>
<reference evidence="1 2" key="1">
    <citation type="submission" date="2021-11" db="EMBL/GenBank/DDBJ databases">
        <title>Draft genome sequence of Actinomycetospora sp. SF1 isolated from the rhizosphere soil.</title>
        <authorList>
            <person name="Duangmal K."/>
            <person name="Chantavorakit T."/>
        </authorList>
    </citation>
    <scope>NUCLEOTIDE SEQUENCE [LARGE SCALE GENOMIC DNA]</scope>
    <source>
        <strain evidence="1 2">TBRC 5722</strain>
    </source>
</reference>
<evidence type="ECO:0000313" key="1">
    <source>
        <dbReference type="EMBL" id="MCD2196607.1"/>
    </source>
</evidence>
<organism evidence="1 2">
    <name type="scientific">Actinomycetospora endophytica</name>
    <dbReference type="NCBI Taxonomy" id="2291215"/>
    <lineage>
        <taxon>Bacteria</taxon>
        <taxon>Bacillati</taxon>
        <taxon>Actinomycetota</taxon>
        <taxon>Actinomycetes</taxon>
        <taxon>Pseudonocardiales</taxon>
        <taxon>Pseudonocardiaceae</taxon>
        <taxon>Actinomycetospora</taxon>
    </lineage>
</organism>
<keyword evidence="2" id="KW-1185">Reference proteome</keyword>
<accession>A0ABS8PEB0</accession>
<sequence length="116" mass="11328">MPGWSTTVSGPGAGPGAGARCAVAVPGNDCSPTATSPGDTPSGTVIPESRAVSASMPVAAAWLAWRSFSRAALIPACAPVIPCCSNPSSAGIIGCGWFWRVVIASTAVSSAARAVA</sequence>
<evidence type="ECO:0000313" key="2">
    <source>
        <dbReference type="Proteomes" id="UP001199469"/>
    </source>
</evidence>
<dbReference type="EMBL" id="JAJNDB010000006">
    <property type="protein sequence ID" value="MCD2196607.1"/>
    <property type="molecule type" value="Genomic_DNA"/>
</dbReference>
<protein>
    <submittedName>
        <fullName evidence="1">Uncharacterized protein</fullName>
    </submittedName>
</protein>